<evidence type="ECO:0000313" key="3">
    <source>
        <dbReference type="Proteomes" id="UP001469365"/>
    </source>
</evidence>
<feature type="transmembrane region" description="Helical" evidence="1">
    <location>
        <begin position="6"/>
        <end position="25"/>
    </location>
</feature>
<evidence type="ECO:0000256" key="1">
    <source>
        <dbReference type="SAM" id="Phobius"/>
    </source>
</evidence>
<name>A0ABU9DPY3_9BACL</name>
<evidence type="ECO:0008006" key="4">
    <source>
        <dbReference type="Google" id="ProtNLM"/>
    </source>
</evidence>
<keyword evidence="1" id="KW-0812">Transmembrane</keyword>
<dbReference type="RefSeq" id="WP_341417271.1">
    <property type="nucleotide sequence ID" value="NZ_JBBPCC010000013.1"/>
</dbReference>
<dbReference type="EMBL" id="JBBPCC010000013">
    <property type="protein sequence ID" value="MEK8130143.1"/>
    <property type="molecule type" value="Genomic_DNA"/>
</dbReference>
<reference evidence="2 3" key="1">
    <citation type="submission" date="2024-04" db="EMBL/GenBank/DDBJ databases">
        <title>draft genome sequnece of Paenibacillus filicis.</title>
        <authorList>
            <person name="Kim D.-U."/>
        </authorList>
    </citation>
    <scope>NUCLEOTIDE SEQUENCE [LARGE SCALE GENOMIC DNA]</scope>
    <source>
        <strain evidence="2 3">KACC14197</strain>
    </source>
</reference>
<gene>
    <name evidence="2" type="ORF">WMW72_19755</name>
</gene>
<accession>A0ABU9DPY3</accession>
<keyword evidence="3" id="KW-1185">Reference proteome</keyword>
<proteinExistence type="predicted"/>
<evidence type="ECO:0000313" key="2">
    <source>
        <dbReference type="EMBL" id="MEK8130143.1"/>
    </source>
</evidence>
<protein>
    <recommendedName>
        <fullName evidence="4">DUF2759 domain-containing protein</fullName>
    </recommendedName>
</protein>
<feature type="transmembrane region" description="Helical" evidence="1">
    <location>
        <begin position="32"/>
        <end position="51"/>
    </location>
</feature>
<comment type="caution">
    <text evidence="2">The sequence shown here is derived from an EMBL/GenBank/DDBJ whole genome shotgun (WGS) entry which is preliminary data.</text>
</comment>
<dbReference type="Proteomes" id="UP001469365">
    <property type="component" value="Unassembled WGS sequence"/>
</dbReference>
<sequence>MATIIMLVCLIIMGTFFSLAFLFGFQKKKASAFMMLGLGFVSSFLFYYGIYKGWIELPVQG</sequence>
<keyword evidence="1" id="KW-1133">Transmembrane helix</keyword>
<organism evidence="2 3">
    <name type="scientific">Paenibacillus filicis</name>
    <dbReference type="NCBI Taxonomy" id="669464"/>
    <lineage>
        <taxon>Bacteria</taxon>
        <taxon>Bacillati</taxon>
        <taxon>Bacillota</taxon>
        <taxon>Bacilli</taxon>
        <taxon>Bacillales</taxon>
        <taxon>Paenibacillaceae</taxon>
        <taxon>Paenibacillus</taxon>
    </lineage>
</organism>
<keyword evidence="1" id="KW-0472">Membrane</keyword>